<dbReference type="CDD" id="cd13243">
    <property type="entry name" value="PH_PLEKHG1_G2_G3"/>
    <property type="match status" value="1"/>
</dbReference>
<keyword evidence="6" id="KW-1185">Reference proteome</keyword>
<dbReference type="InterPro" id="IPR001331">
    <property type="entry name" value="GDS_CDC24_CS"/>
</dbReference>
<dbReference type="AlphaFoldDB" id="A0A0R3RRT3"/>
<dbReference type="GO" id="GO:0031267">
    <property type="term" value="F:small GTPase binding"/>
    <property type="evidence" value="ECO:0007669"/>
    <property type="project" value="TreeGrafter"/>
</dbReference>
<feature type="domain" description="PH" evidence="4">
    <location>
        <begin position="299"/>
        <end position="398"/>
    </location>
</feature>
<reference evidence="7" key="1">
    <citation type="submission" date="2017-02" db="UniProtKB">
        <authorList>
            <consortium name="WormBaseParasite"/>
        </authorList>
    </citation>
    <scope>IDENTIFICATION</scope>
</reference>
<dbReference type="PANTHER" id="PTHR45924">
    <property type="entry name" value="FI17866P1"/>
    <property type="match status" value="1"/>
</dbReference>
<dbReference type="InterPro" id="IPR011993">
    <property type="entry name" value="PH-like_dom_sf"/>
</dbReference>
<proteinExistence type="predicted"/>
<dbReference type="InterPro" id="IPR000219">
    <property type="entry name" value="DH_dom"/>
</dbReference>
<evidence type="ECO:0000313" key="6">
    <source>
        <dbReference type="Proteomes" id="UP000050640"/>
    </source>
</evidence>
<dbReference type="Proteomes" id="UP000050640">
    <property type="component" value="Unplaced"/>
</dbReference>
<evidence type="ECO:0000256" key="1">
    <source>
        <dbReference type="ARBA" id="ARBA00022553"/>
    </source>
</evidence>
<dbReference type="PROSITE" id="PS50003">
    <property type="entry name" value="PH_DOMAIN"/>
    <property type="match status" value="1"/>
</dbReference>
<dbReference type="SMART" id="SM00233">
    <property type="entry name" value="PH"/>
    <property type="match status" value="1"/>
</dbReference>
<accession>A0A0R3RRT3</accession>
<dbReference type="InterPro" id="IPR043324">
    <property type="entry name" value="PH_PLEKHG1_G2_G3"/>
</dbReference>
<evidence type="ECO:0000313" key="7">
    <source>
        <dbReference type="WBParaSite" id="EEL_0000447001-mRNA-1"/>
    </source>
</evidence>
<dbReference type="SUPFAM" id="SSF50729">
    <property type="entry name" value="PH domain-like"/>
    <property type="match status" value="1"/>
</dbReference>
<keyword evidence="2" id="KW-0344">Guanine-nucleotide releasing factor</keyword>
<dbReference type="WBParaSite" id="EEL_0000447001-mRNA-1">
    <property type="protein sequence ID" value="EEL_0000447001-mRNA-1"/>
    <property type="gene ID" value="EEL_0000447001"/>
</dbReference>
<protein>
    <submittedName>
        <fullName evidence="7">DH domain-containing protein</fullName>
    </submittedName>
</protein>
<dbReference type="SUPFAM" id="SSF48065">
    <property type="entry name" value="DBL homology domain (DH-domain)"/>
    <property type="match status" value="1"/>
</dbReference>
<dbReference type="Pfam" id="PF22697">
    <property type="entry name" value="SOS1_NGEF_PH"/>
    <property type="match status" value="1"/>
</dbReference>
<dbReference type="Pfam" id="PF00621">
    <property type="entry name" value="RhoGEF"/>
    <property type="match status" value="1"/>
</dbReference>
<sequence>MVLCKQPTTNLADILQEAVQRLSFVSSSTGYSSARSSLRSSEISDDTVHPLNASTGKKLLTQESSLSEIRRLKLLNSGTITQLDRIAMELLETERSYVNDLNDIIQGYLNFLVDHREEFEMTVDDISNTFGCIERIFLFNKKLYHDLDAAQLSVVSVRSFTMAKCLSDNMDGFNDYVLYCTKYQIMIETLSMLLKNKRVAESLRLRQAILGHSLPLSAYLLKPVQRVLKYHLFLENILKASVDSKTLSDGDRSIILQALHCMTSQAEKINEEKKRVEHLERVRELQNALHKWCIDEKEDLSKYGDLLLEATFKLAGAKTNRQLFLFEEMLLIVKERSGALICKDYIMCSSLMLNESISADPLAFQVLSYDNPKIQYIFLASSMDQKRHWMKELKRMMLDHYAVQIPEKTKMLMLSLSDDCSKSAGFSSQQGFALNVKGNKKVPKYLEKRRKSIDANQTFRRSHVRKRSSSGTRNILKAASSFIYYKSCSSTGNLTKEVGMYPEADMSRKTTGHFCSFNSNSKPTTSTSMENTCELAELSGRSVAFQGLFSKKKNGETSRKKSNCERKSSLVLHLPPSILKDHRAKKPSANVPNTVNKQHSGYAPSTILACNYCRCQCLNTTSIYPSSHSVCPHPSASCCAQKHFDDTMAILYGELQLLMKNAENLSNINENNRKDDGRRNIGSYDEATSRVDAAASECKGNTSDELKMRSHSLSKSDEEALFGEKYEMVEDLKKNYLSFTTDLSTNLMNRTSATECSASCDPVLESEDYEEPTSGVSWIDSPHISEKFRGSGFYHNVHHRRRSSQVAEQVWRLRHKQAHDHKDNENNTDKKMLVSSITRTEALPKDTVTRISKPSQLTISNRSGIDHRCCVARQRTPLTVEQCAELDGELDSNLGAIKKMINQLEKPRPLITSSSHQHAV</sequence>
<dbReference type="CDD" id="cd00160">
    <property type="entry name" value="RhoGEF"/>
    <property type="match status" value="1"/>
</dbReference>
<dbReference type="PANTHER" id="PTHR45924:SF2">
    <property type="entry name" value="FI17866P1"/>
    <property type="match status" value="1"/>
</dbReference>
<feature type="coiled-coil region" evidence="3">
    <location>
        <begin position="262"/>
        <end position="289"/>
    </location>
</feature>
<organism evidence="6 7">
    <name type="scientific">Elaeophora elaphi</name>
    <dbReference type="NCBI Taxonomy" id="1147741"/>
    <lineage>
        <taxon>Eukaryota</taxon>
        <taxon>Metazoa</taxon>
        <taxon>Ecdysozoa</taxon>
        <taxon>Nematoda</taxon>
        <taxon>Chromadorea</taxon>
        <taxon>Rhabditida</taxon>
        <taxon>Spirurina</taxon>
        <taxon>Spiruromorpha</taxon>
        <taxon>Filarioidea</taxon>
        <taxon>Onchocercidae</taxon>
        <taxon>Elaeophora</taxon>
    </lineage>
</organism>
<dbReference type="Gene3D" id="1.20.900.10">
    <property type="entry name" value="Dbl homology (DH) domain"/>
    <property type="match status" value="1"/>
</dbReference>
<dbReference type="STRING" id="1147741.A0A0R3RRT3"/>
<evidence type="ECO:0000259" key="5">
    <source>
        <dbReference type="PROSITE" id="PS50010"/>
    </source>
</evidence>
<feature type="domain" description="DH" evidence="5">
    <location>
        <begin position="82"/>
        <end position="272"/>
    </location>
</feature>
<dbReference type="Gene3D" id="2.30.29.30">
    <property type="entry name" value="Pleckstrin-homology domain (PH domain)/Phosphotyrosine-binding domain (PTB)"/>
    <property type="match status" value="1"/>
</dbReference>
<dbReference type="GO" id="GO:0035556">
    <property type="term" value="P:intracellular signal transduction"/>
    <property type="evidence" value="ECO:0007669"/>
    <property type="project" value="InterPro"/>
</dbReference>
<dbReference type="InterPro" id="IPR001849">
    <property type="entry name" value="PH_domain"/>
</dbReference>
<evidence type="ECO:0000256" key="3">
    <source>
        <dbReference type="SAM" id="Coils"/>
    </source>
</evidence>
<dbReference type="PROSITE" id="PS00741">
    <property type="entry name" value="DH_1"/>
    <property type="match status" value="1"/>
</dbReference>
<dbReference type="PROSITE" id="PS50010">
    <property type="entry name" value="DH_2"/>
    <property type="match status" value="1"/>
</dbReference>
<evidence type="ECO:0000256" key="2">
    <source>
        <dbReference type="ARBA" id="ARBA00022658"/>
    </source>
</evidence>
<keyword evidence="3" id="KW-0175">Coiled coil</keyword>
<keyword evidence="1" id="KW-0597">Phosphoprotein</keyword>
<dbReference type="SMART" id="SM00325">
    <property type="entry name" value="RhoGEF"/>
    <property type="match status" value="1"/>
</dbReference>
<dbReference type="InterPro" id="IPR055251">
    <property type="entry name" value="SOS1_NGEF_PH"/>
</dbReference>
<name>A0A0R3RRT3_9BILA</name>
<dbReference type="InterPro" id="IPR035899">
    <property type="entry name" value="DBL_dom_sf"/>
</dbReference>
<dbReference type="GO" id="GO:0005085">
    <property type="term" value="F:guanyl-nucleotide exchange factor activity"/>
    <property type="evidence" value="ECO:0007669"/>
    <property type="project" value="UniProtKB-KW"/>
</dbReference>
<evidence type="ECO:0000259" key="4">
    <source>
        <dbReference type="PROSITE" id="PS50003"/>
    </source>
</evidence>